<name>A0ABN7JPQ2_9HYPH</name>
<protein>
    <submittedName>
        <fullName evidence="4">TetR family transcriptional regulator</fullName>
    </submittedName>
</protein>
<evidence type="ECO:0000259" key="3">
    <source>
        <dbReference type="Pfam" id="PF16859"/>
    </source>
</evidence>
<gene>
    <name evidence="4" type="ORF">REJC140_03581</name>
</gene>
<accession>A0ABN7JPQ2</accession>
<dbReference type="EMBL" id="CABFWF030000011">
    <property type="protein sequence ID" value="CAD7036806.1"/>
    <property type="molecule type" value="Genomic_DNA"/>
</dbReference>
<comment type="caution">
    <text evidence="4">The sequence shown here is derived from an EMBL/GenBank/DDBJ whole genome shotgun (WGS) entry which is preliminary data.</text>
</comment>
<dbReference type="SUPFAM" id="SSF46689">
    <property type="entry name" value="Homeodomain-like"/>
    <property type="match status" value="1"/>
</dbReference>
<proteinExistence type="predicted"/>
<dbReference type="Gene3D" id="1.10.10.60">
    <property type="entry name" value="Homeodomain-like"/>
    <property type="match status" value="1"/>
</dbReference>
<feature type="domain" description="Tetracyclin repressor-like C-terminal" evidence="3">
    <location>
        <begin position="76"/>
        <end position="177"/>
    </location>
</feature>
<dbReference type="SUPFAM" id="SSF48498">
    <property type="entry name" value="Tetracyclin repressor-like, C-terminal domain"/>
    <property type="match status" value="1"/>
</dbReference>
<evidence type="ECO:0000256" key="2">
    <source>
        <dbReference type="ARBA" id="ARBA00023163"/>
    </source>
</evidence>
<evidence type="ECO:0000256" key="1">
    <source>
        <dbReference type="ARBA" id="ARBA00023015"/>
    </source>
</evidence>
<keyword evidence="1" id="KW-0805">Transcription regulation</keyword>
<dbReference type="InterPro" id="IPR011075">
    <property type="entry name" value="TetR_C"/>
</dbReference>
<dbReference type="InterPro" id="IPR009057">
    <property type="entry name" value="Homeodomain-like_sf"/>
</dbReference>
<evidence type="ECO:0000313" key="5">
    <source>
        <dbReference type="Proteomes" id="UP000606921"/>
    </source>
</evidence>
<organism evidence="4 5">
    <name type="scientific">Pseudorhizobium endolithicum</name>
    <dbReference type="NCBI Taxonomy" id="1191678"/>
    <lineage>
        <taxon>Bacteria</taxon>
        <taxon>Pseudomonadati</taxon>
        <taxon>Pseudomonadota</taxon>
        <taxon>Alphaproteobacteria</taxon>
        <taxon>Hyphomicrobiales</taxon>
        <taxon>Rhizobiaceae</taxon>
        <taxon>Rhizobium/Agrobacterium group</taxon>
        <taxon>Pseudorhizobium</taxon>
    </lineage>
</organism>
<dbReference type="InterPro" id="IPR036271">
    <property type="entry name" value="Tet_transcr_reg_TetR-rel_C_sf"/>
</dbReference>
<keyword evidence="5" id="KW-1185">Reference proteome</keyword>
<sequence length="205" mass="22750">MARTLIRPGGRSERIQLAVHKAVQELTEELPDQHLTVAMIAARAQVPPSTIYRRWQTLQQLLADVASERFLPDTLPADTGTLEGDLTVWLEQLVDDLSSGPGNALLRERMTDVRAARVAAGYAFQNLVLLCGRCEGRGEPPPMPDRLMDLLVAPVIYRIFFAGQTISNQYQAELVHHALQSPMIMQPFGAQASIKDYVIYEDGAQ</sequence>
<dbReference type="Proteomes" id="UP000606921">
    <property type="component" value="Unassembled WGS sequence"/>
</dbReference>
<dbReference type="Pfam" id="PF16859">
    <property type="entry name" value="TetR_C_11"/>
    <property type="match status" value="1"/>
</dbReference>
<evidence type="ECO:0000313" key="4">
    <source>
        <dbReference type="EMBL" id="CAD7036806.1"/>
    </source>
</evidence>
<keyword evidence="2" id="KW-0804">Transcription</keyword>
<dbReference type="Gene3D" id="1.10.357.10">
    <property type="entry name" value="Tetracycline Repressor, domain 2"/>
    <property type="match status" value="1"/>
</dbReference>
<reference evidence="4 5" key="1">
    <citation type="submission" date="2020-11" db="EMBL/GenBank/DDBJ databases">
        <authorList>
            <person name="Lassalle F."/>
        </authorList>
    </citation>
    <scope>NUCLEOTIDE SEQUENCE [LARGE SCALE GENOMIC DNA]</scope>
    <source>
        <strain evidence="4 5">JC140</strain>
    </source>
</reference>